<evidence type="ECO:0000313" key="2">
    <source>
        <dbReference type="Proteomes" id="UP000541610"/>
    </source>
</evidence>
<dbReference type="Proteomes" id="UP000541610">
    <property type="component" value="Unassembled WGS sequence"/>
</dbReference>
<accession>A0A7J6PNN0</accession>
<comment type="caution">
    <text evidence="1">The sequence shown here is derived from an EMBL/GenBank/DDBJ whole genome shotgun (WGS) entry which is preliminary data.</text>
</comment>
<evidence type="ECO:0000313" key="1">
    <source>
        <dbReference type="EMBL" id="KAF4697685.1"/>
    </source>
</evidence>
<dbReference type="EMBL" id="JABANP010000001">
    <property type="protein sequence ID" value="KAF4697685.1"/>
    <property type="molecule type" value="Genomic_DNA"/>
</dbReference>
<protein>
    <submittedName>
        <fullName evidence="1">Uncharacterized protein</fullName>
    </submittedName>
</protein>
<gene>
    <name evidence="1" type="ORF">FOZ60_000037</name>
</gene>
<reference evidence="1 2" key="1">
    <citation type="submission" date="2020-04" db="EMBL/GenBank/DDBJ databases">
        <title>Perkinsus olseni comparative genomics.</title>
        <authorList>
            <person name="Bogema D.R."/>
        </authorList>
    </citation>
    <scope>NUCLEOTIDE SEQUENCE [LARGE SCALE GENOMIC DNA]</scope>
    <source>
        <strain evidence="1">00978-12</strain>
    </source>
</reference>
<proteinExistence type="predicted"/>
<name>A0A7J6PNN0_PEROL</name>
<sequence length="288" mass="32490">MTRDDSCVQSLSISSPMRVAHTILIASQALTFAASQAVGRFMYSFGDDTHMAFDVYEGGYIALIYDTRGKPLFIDGTYPLRRTSSDGAYRIDFGDLAERVHRWYQGIEKLSPETNFEPEDLENIEYDSDDSLSAFFEDERRTFTRVGFDVTTGYYEGIHPLSPHITVSTAIGYEAALHTSSYSASPALDLVILCGVRRTDVLSSTLVREDQPYLNFALDSKGIESLVQFRHNVEEVCPEMDLKETDFSRLVFATPDLVYLQIEGARFPLRKKNERGLSVALPPQRAFR</sequence>
<organism evidence="1 2">
    <name type="scientific">Perkinsus olseni</name>
    <name type="common">Perkinsus atlanticus</name>
    <dbReference type="NCBI Taxonomy" id="32597"/>
    <lineage>
        <taxon>Eukaryota</taxon>
        <taxon>Sar</taxon>
        <taxon>Alveolata</taxon>
        <taxon>Perkinsozoa</taxon>
        <taxon>Perkinsea</taxon>
        <taxon>Perkinsida</taxon>
        <taxon>Perkinsidae</taxon>
        <taxon>Perkinsus</taxon>
    </lineage>
</organism>
<dbReference type="AlphaFoldDB" id="A0A7J6PNN0"/>